<dbReference type="PANTHER" id="PTHR14312:SF1">
    <property type="entry name" value="BASIC-LEUCINE ZIPPER TRANSCRIPTION FACTOR A"/>
    <property type="match status" value="1"/>
</dbReference>
<dbReference type="GO" id="GO:0005634">
    <property type="term" value="C:nucleus"/>
    <property type="evidence" value="ECO:0007669"/>
    <property type="project" value="TreeGrafter"/>
</dbReference>
<sequence>MPQEEAVTEAAAVAATSKLYSNKSYLELELELELELDLDLADCHTERLPCRELRLGIGSHRIVSDRSQCKEEISLPPPQRQSRAAAAAHAKCSATRKQSLRLVPRPPRDSCPCQPIISNTIDIDINIGISISIRGSQRSSNRNSNGYCYQQSRRILFVGIASGIWNLEVELEFELEQRNRANGVEGLVQDASVVATSPMHRVSRWELRLWLRLRLRLRLELDEMLSDALAAWRKLFVALRHRVADARRSDNHLGWQRHHQQQQLKYSLLDISTVVHLSAIAPVALVLADDVEVVKAIAGGPDDDLALALSEHENELDQMAQESEQEQQQQQAQQQMQMQVQQQQQHQQQQQQQPPPQSVLVPKGQVDYQHNMAPSPPSWVSHCPI</sequence>
<evidence type="ECO:0000313" key="2">
    <source>
        <dbReference type="EMBL" id="EDW31020.1"/>
    </source>
</evidence>
<dbReference type="EMBL" id="CH479207">
    <property type="protein sequence ID" value="EDW31020.1"/>
    <property type="molecule type" value="Genomic_DNA"/>
</dbReference>
<protein>
    <submittedName>
        <fullName evidence="2">GL15226</fullName>
    </submittedName>
</protein>
<organism evidence="3">
    <name type="scientific">Drosophila persimilis</name>
    <name type="common">Fruit fly</name>
    <dbReference type="NCBI Taxonomy" id="7234"/>
    <lineage>
        <taxon>Eukaryota</taxon>
        <taxon>Metazoa</taxon>
        <taxon>Ecdysozoa</taxon>
        <taxon>Arthropoda</taxon>
        <taxon>Hexapoda</taxon>
        <taxon>Insecta</taxon>
        <taxon>Pterygota</taxon>
        <taxon>Neoptera</taxon>
        <taxon>Endopterygota</taxon>
        <taxon>Diptera</taxon>
        <taxon>Brachycera</taxon>
        <taxon>Muscomorpha</taxon>
        <taxon>Ephydroidea</taxon>
        <taxon>Drosophilidae</taxon>
        <taxon>Drosophila</taxon>
        <taxon>Sophophora</taxon>
    </lineage>
</organism>
<dbReference type="GO" id="GO:0043565">
    <property type="term" value="F:sequence-specific DNA binding"/>
    <property type="evidence" value="ECO:0007669"/>
    <property type="project" value="TreeGrafter"/>
</dbReference>
<reference evidence="2 3" key="1">
    <citation type="journal article" date="2007" name="Nature">
        <title>Evolution of genes and genomes on the Drosophila phylogeny.</title>
        <authorList>
            <consortium name="Drosophila 12 Genomes Consortium"/>
            <person name="Clark A.G."/>
            <person name="Eisen M.B."/>
            <person name="Smith D.R."/>
            <person name="Bergman C.M."/>
            <person name="Oliver B."/>
            <person name="Markow T.A."/>
            <person name="Kaufman T.C."/>
            <person name="Kellis M."/>
            <person name="Gelbart W."/>
            <person name="Iyer V.N."/>
            <person name="Pollard D.A."/>
            <person name="Sackton T.B."/>
            <person name="Larracuente A.M."/>
            <person name="Singh N.D."/>
            <person name="Abad J.P."/>
            <person name="Abt D.N."/>
            <person name="Adryan B."/>
            <person name="Aguade M."/>
            <person name="Akashi H."/>
            <person name="Anderson W.W."/>
            <person name="Aquadro C.F."/>
            <person name="Ardell D.H."/>
            <person name="Arguello R."/>
            <person name="Artieri C.G."/>
            <person name="Barbash D.A."/>
            <person name="Barker D."/>
            <person name="Barsanti P."/>
            <person name="Batterham P."/>
            <person name="Batzoglou S."/>
            <person name="Begun D."/>
            <person name="Bhutkar A."/>
            <person name="Blanco E."/>
            <person name="Bosak S.A."/>
            <person name="Bradley R.K."/>
            <person name="Brand A.D."/>
            <person name="Brent M.R."/>
            <person name="Brooks A.N."/>
            <person name="Brown R.H."/>
            <person name="Butlin R.K."/>
            <person name="Caggese C."/>
            <person name="Calvi B.R."/>
            <person name="Bernardo de Carvalho A."/>
            <person name="Caspi A."/>
            <person name="Castrezana S."/>
            <person name="Celniker S.E."/>
            <person name="Chang J.L."/>
            <person name="Chapple C."/>
            <person name="Chatterji S."/>
            <person name="Chinwalla A."/>
            <person name="Civetta A."/>
            <person name="Clifton S.W."/>
            <person name="Comeron J.M."/>
            <person name="Costello J.C."/>
            <person name="Coyne J.A."/>
            <person name="Daub J."/>
            <person name="David R.G."/>
            <person name="Delcher A.L."/>
            <person name="Delehaunty K."/>
            <person name="Do C.B."/>
            <person name="Ebling H."/>
            <person name="Edwards K."/>
            <person name="Eickbush T."/>
            <person name="Evans J.D."/>
            <person name="Filipski A."/>
            <person name="Findeiss S."/>
            <person name="Freyhult E."/>
            <person name="Fulton L."/>
            <person name="Fulton R."/>
            <person name="Garcia A.C."/>
            <person name="Gardiner A."/>
            <person name="Garfield D.A."/>
            <person name="Garvin B.E."/>
            <person name="Gibson G."/>
            <person name="Gilbert D."/>
            <person name="Gnerre S."/>
            <person name="Godfrey J."/>
            <person name="Good R."/>
            <person name="Gotea V."/>
            <person name="Gravely B."/>
            <person name="Greenberg A.J."/>
            <person name="Griffiths-Jones S."/>
            <person name="Gross S."/>
            <person name="Guigo R."/>
            <person name="Gustafson E.A."/>
            <person name="Haerty W."/>
            <person name="Hahn M.W."/>
            <person name="Halligan D.L."/>
            <person name="Halpern A.L."/>
            <person name="Halter G.M."/>
            <person name="Han M.V."/>
            <person name="Heger A."/>
            <person name="Hillier L."/>
            <person name="Hinrichs A.S."/>
            <person name="Holmes I."/>
            <person name="Hoskins R.A."/>
            <person name="Hubisz M.J."/>
            <person name="Hultmark D."/>
            <person name="Huntley M.A."/>
            <person name="Jaffe D.B."/>
            <person name="Jagadeeshan S."/>
            <person name="Jeck W.R."/>
            <person name="Johnson J."/>
            <person name="Jones C.D."/>
            <person name="Jordan W.C."/>
            <person name="Karpen G.H."/>
            <person name="Kataoka E."/>
            <person name="Keightley P.D."/>
            <person name="Kheradpour P."/>
            <person name="Kirkness E.F."/>
            <person name="Koerich L.B."/>
            <person name="Kristiansen K."/>
            <person name="Kudrna D."/>
            <person name="Kulathinal R.J."/>
            <person name="Kumar S."/>
            <person name="Kwok R."/>
            <person name="Lander E."/>
            <person name="Langley C.H."/>
            <person name="Lapoint R."/>
            <person name="Lazzaro B.P."/>
            <person name="Lee S.J."/>
            <person name="Levesque L."/>
            <person name="Li R."/>
            <person name="Lin C.F."/>
            <person name="Lin M.F."/>
            <person name="Lindblad-Toh K."/>
            <person name="Llopart A."/>
            <person name="Long M."/>
            <person name="Low L."/>
            <person name="Lozovsky E."/>
            <person name="Lu J."/>
            <person name="Luo M."/>
            <person name="Machado C.A."/>
            <person name="Makalowski W."/>
            <person name="Marzo M."/>
            <person name="Matsuda M."/>
            <person name="Matzkin L."/>
            <person name="McAllister B."/>
            <person name="McBride C.S."/>
            <person name="McKernan B."/>
            <person name="McKernan K."/>
            <person name="Mendez-Lago M."/>
            <person name="Minx P."/>
            <person name="Mollenhauer M.U."/>
            <person name="Montooth K."/>
            <person name="Mount S.M."/>
            <person name="Mu X."/>
            <person name="Myers E."/>
            <person name="Negre B."/>
            <person name="Newfeld S."/>
            <person name="Nielsen R."/>
            <person name="Noor M.A."/>
            <person name="O'Grady P."/>
            <person name="Pachter L."/>
            <person name="Papaceit M."/>
            <person name="Parisi M.J."/>
            <person name="Parisi M."/>
            <person name="Parts L."/>
            <person name="Pedersen J.S."/>
            <person name="Pesole G."/>
            <person name="Phillippy A.M."/>
            <person name="Ponting C.P."/>
            <person name="Pop M."/>
            <person name="Porcelli D."/>
            <person name="Powell J.R."/>
            <person name="Prohaska S."/>
            <person name="Pruitt K."/>
            <person name="Puig M."/>
            <person name="Quesneville H."/>
            <person name="Ram K.R."/>
            <person name="Rand D."/>
            <person name="Rasmussen M.D."/>
            <person name="Reed L.K."/>
            <person name="Reenan R."/>
            <person name="Reily A."/>
            <person name="Remington K.A."/>
            <person name="Rieger T.T."/>
            <person name="Ritchie M.G."/>
            <person name="Robin C."/>
            <person name="Rogers Y.H."/>
            <person name="Rohde C."/>
            <person name="Rozas J."/>
            <person name="Rubenfield M.J."/>
            <person name="Ruiz A."/>
            <person name="Russo S."/>
            <person name="Salzberg S.L."/>
            <person name="Sanchez-Gracia A."/>
            <person name="Saranga D.J."/>
            <person name="Sato H."/>
            <person name="Schaeffer S.W."/>
            <person name="Schatz M.C."/>
            <person name="Schlenke T."/>
            <person name="Schwartz R."/>
            <person name="Segarra C."/>
            <person name="Singh R.S."/>
            <person name="Sirot L."/>
            <person name="Sirota M."/>
            <person name="Sisneros N.B."/>
            <person name="Smith C.D."/>
            <person name="Smith T.F."/>
            <person name="Spieth J."/>
            <person name="Stage D.E."/>
            <person name="Stark A."/>
            <person name="Stephan W."/>
            <person name="Strausberg R.L."/>
            <person name="Strempel S."/>
            <person name="Sturgill D."/>
            <person name="Sutton G."/>
            <person name="Sutton G.G."/>
            <person name="Tao W."/>
            <person name="Teichmann S."/>
            <person name="Tobari Y.N."/>
            <person name="Tomimura Y."/>
            <person name="Tsolas J.M."/>
            <person name="Valente V.L."/>
            <person name="Venter E."/>
            <person name="Venter J.C."/>
            <person name="Vicario S."/>
            <person name="Vieira F.G."/>
            <person name="Vilella A.J."/>
            <person name="Villasante A."/>
            <person name="Walenz B."/>
            <person name="Wang J."/>
            <person name="Wasserman M."/>
            <person name="Watts T."/>
            <person name="Wilson D."/>
            <person name="Wilson R.K."/>
            <person name="Wing R.A."/>
            <person name="Wolfner M.F."/>
            <person name="Wong A."/>
            <person name="Wong G.K."/>
            <person name="Wu C.I."/>
            <person name="Wu G."/>
            <person name="Yamamoto D."/>
            <person name="Yang H.P."/>
            <person name="Yang S.P."/>
            <person name="Yorke J.A."/>
            <person name="Yoshida K."/>
            <person name="Zdobnov E."/>
            <person name="Zhang P."/>
            <person name="Zhang Y."/>
            <person name="Zimin A.V."/>
            <person name="Baldwin J."/>
            <person name="Abdouelleil A."/>
            <person name="Abdulkadir J."/>
            <person name="Abebe A."/>
            <person name="Abera B."/>
            <person name="Abreu J."/>
            <person name="Acer S.C."/>
            <person name="Aftuck L."/>
            <person name="Alexander A."/>
            <person name="An P."/>
            <person name="Anderson E."/>
            <person name="Anderson S."/>
            <person name="Arachi H."/>
            <person name="Azer M."/>
            <person name="Bachantsang P."/>
            <person name="Barry A."/>
            <person name="Bayul T."/>
            <person name="Berlin A."/>
            <person name="Bessette D."/>
            <person name="Bloom T."/>
            <person name="Blye J."/>
            <person name="Boguslavskiy L."/>
            <person name="Bonnet C."/>
            <person name="Boukhgalter B."/>
            <person name="Bourzgui I."/>
            <person name="Brown A."/>
            <person name="Cahill P."/>
            <person name="Channer S."/>
            <person name="Cheshatsang Y."/>
            <person name="Chuda L."/>
            <person name="Citroen M."/>
            <person name="Collymore A."/>
            <person name="Cooke P."/>
            <person name="Costello M."/>
            <person name="D'Aco K."/>
            <person name="Daza R."/>
            <person name="De Haan G."/>
            <person name="DeGray S."/>
            <person name="DeMaso C."/>
            <person name="Dhargay N."/>
            <person name="Dooley K."/>
            <person name="Dooley E."/>
            <person name="Doricent M."/>
            <person name="Dorje P."/>
            <person name="Dorjee K."/>
            <person name="Dupes A."/>
            <person name="Elong R."/>
            <person name="Falk J."/>
            <person name="Farina A."/>
            <person name="Faro S."/>
            <person name="Ferguson D."/>
            <person name="Fisher S."/>
            <person name="Foley C.D."/>
            <person name="Franke A."/>
            <person name="Friedrich D."/>
            <person name="Gadbois L."/>
            <person name="Gearin G."/>
            <person name="Gearin C.R."/>
            <person name="Giannoukos G."/>
            <person name="Goode T."/>
            <person name="Graham J."/>
            <person name="Grandbois E."/>
            <person name="Grewal S."/>
            <person name="Gyaltsen K."/>
            <person name="Hafez N."/>
            <person name="Hagos B."/>
            <person name="Hall J."/>
            <person name="Henson C."/>
            <person name="Hollinger A."/>
            <person name="Honan T."/>
            <person name="Huard M.D."/>
            <person name="Hughes L."/>
            <person name="Hurhula B."/>
            <person name="Husby M.E."/>
            <person name="Kamat A."/>
            <person name="Kanga B."/>
            <person name="Kashin S."/>
            <person name="Khazanovich D."/>
            <person name="Kisner P."/>
            <person name="Lance K."/>
            <person name="Lara M."/>
            <person name="Lee W."/>
            <person name="Lennon N."/>
            <person name="Letendre F."/>
            <person name="LeVine R."/>
            <person name="Lipovsky A."/>
            <person name="Liu X."/>
            <person name="Liu J."/>
            <person name="Liu S."/>
            <person name="Lokyitsang T."/>
            <person name="Lokyitsang Y."/>
            <person name="Lubonja R."/>
            <person name="Lui A."/>
            <person name="MacDonald P."/>
            <person name="Magnisalis V."/>
            <person name="Maru K."/>
            <person name="Matthews C."/>
            <person name="McCusker W."/>
            <person name="McDonough S."/>
            <person name="Mehta T."/>
            <person name="Meldrim J."/>
            <person name="Meneus L."/>
            <person name="Mihai O."/>
            <person name="Mihalev A."/>
            <person name="Mihova T."/>
            <person name="Mittelman R."/>
            <person name="Mlenga V."/>
            <person name="Montmayeur A."/>
            <person name="Mulrain L."/>
            <person name="Navidi A."/>
            <person name="Naylor J."/>
            <person name="Negash T."/>
            <person name="Nguyen T."/>
            <person name="Nguyen N."/>
            <person name="Nicol R."/>
            <person name="Norbu C."/>
            <person name="Norbu N."/>
            <person name="Novod N."/>
            <person name="O'Neill B."/>
            <person name="Osman S."/>
            <person name="Markiewicz E."/>
            <person name="Oyono O.L."/>
            <person name="Patti C."/>
            <person name="Phunkhang P."/>
            <person name="Pierre F."/>
            <person name="Priest M."/>
            <person name="Raghuraman S."/>
            <person name="Rege F."/>
            <person name="Reyes R."/>
            <person name="Rise C."/>
            <person name="Rogov P."/>
            <person name="Ross K."/>
            <person name="Ryan E."/>
            <person name="Settipalli S."/>
            <person name="Shea T."/>
            <person name="Sherpa N."/>
            <person name="Shi L."/>
            <person name="Shih D."/>
            <person name="Sparrow T."/>
            <person name="Spaulding J."/>
            <person name="Stalker J."/>
            <person name="Stange-Thomann N."/>
            <person name="Stavropoulos S."/>
            <person name="Stone C."/>
            <person name="Strader C."/>
            <person name="Tesfaye S."/>
            <person name="Thomson T."/>
            <person name="Thoulutsang Y."/>
            <person name="Thoulutsang D."/>
            <person name="Topham K."/>
            <person name="Topping I."/>
            <person name="Tsamla T."/>
            <person name="Vassiliev H."/>
            <person name="Vo A."/>
            <person name="Wangchuk T."/>
            <person name="Wangdi T."/>
            <person name="Weiand M."/>
            <person name="Wilkinson J."/>
            <person name="Wilson A."/>
            <person name="Yadav S."/>
            <person name="Young G."/>
            <person name="Yu Q."/>
            <person name="Zembek L."/>
            <person name="Zhong D."/>
            <person name="Zimmer A."/>
            <person name="Zwirko Z."/>
            <person name="Jaffe D.B."/>
            <person name="Alvarez P."/>
            <person name="Brockman W."/>
            <person name="Butler J."/>
            <person name="Chin C."/>
            <person name="Gnerre S."/>
            <person name="Grabherr M."/>
            <person name="Kleber M."/>
            <person name="Mauceli E."/>
            <person name="MacCallum I."/>
        </authorList>
    </citation>
    <scope>NUCLEOTIDE SEQUENCE [LARGE SCALE GENOMIC DNA]</scope>
    <source>
        <strain evidence="3">MSH-3 / Tucson 14011-0111.49</strain>
    </source>
</reference>
<evidence type="ECO:0000313" key="3">
    <source>
        <dbReference type="Proteomes" id="UP000008744"/>
    </source>
</evidence>
<feature type="region of interest" description="Disordered" evidence="1">
    <location>
        <begin position="316"/>
        <end position="385"/>
    </location>
</feature>
<keyword evidence="3" id="KW-1185">Reference proteome</keyword>
<accession>B4H3R9</accession>
<dbReference type="HOGENOM" id="CLU_718185_0_0_1"/>
<evidence type="ECO:0000256" key="1">
    <source>
        <dbReference type="SAM" id="MobiDB-lite"/>
    </source>
</evidence>
<dbReference type="GO" id="GO:0010468">
    <property type="term" value="P:regulation of gene expression"/>
    <property type="evidence" value="ECO:0007669"/>
    <property type="project" value="TreeGrafter"/>
</dbReference>
<dbReference type="AlphaFoldDB" id="B4H3R9"/>
<name>B4H3R9_DROPE</name>
<feature type="compositionally biased region" description="Low complexity" evidence="1">
    <location>
        <begin position="318"/>
        <end position="352"/>
    </location>
</feature>
<proteinExistence type="predicted"/>
<dbReference type="Proteomes" id="UP000008744">
    <property type="component" value="Unassembled WGS sequence"/>
</dbReference>
<gene>
    <name evidence="2" type="primary">Dper\GL15226</name>
    <name evidence="2" type="ORF">Dper_GL15226</name>
</gene>
<dbReference type="PANTHER" id="PTHR14312">
    <property type="entry name" value="CREB/ATF BZIP TRANSCRIPTION FACTOR"/>
    <property type="match status" value="1"/>
</dbReference>
<dbReference type="STRING" id="7234.B4H3R9"/>